<dbReference type="AlphaFoldDB" id="A0A7I9YXQ1"/>
<dbReference type="Proteomes" id="UP000465360">
    <property type="component" value="Unassembled WGS sequence"/>
</dbReference>
<dbReference type="EMBL" id="BLKZ01000002">
    <property type="protein sequence ID" value="GFG93509.1"/>
    <property type="molecule type" value="Genomic_DNA"/>
</dbReference>
<accession>A0A7I9YXQ1</accession>
<gene>
    <name evidence="1" type="ORF">MBOU_55510</name>
</gene>
<comment type="caution">
    <text evidence="1">The sequence shown here is derived from an EMBL/GenBank/DDBJ whole genome shotgun (WGS) entry which is preliminary data.</text>
</comment>
<reference evidence="1 2" key="1">
    <citation type="journal article" date="2019" name="Emerg. Microbes Infect.">
        <title>Comprehensive subspecies identification of 175 nontuberculous mycobacteria species based on 7547 genomic profiles.</title>
        <authorList>
            <person name="Matsumoto Y."/>
            <person name="Kinjo T."/>
            <person name="Motooka D."/>
            <person name="Nabeya D."/>
            <person name="Jung N."/>
            <person name="Uechi K."/>
            <person name="Horii T."/>
            <person name="Iida T."/>
            <person name="Fujita J."/>
            <person name="Nakamura S."/>
        </authorList>
    </citation>
    <scope>NUCLEOTIDE SEQUENCE [LARGE SCALE GENOMIC DNA]</scope>
    <source>
        <strain evidence="1 2">JCM 30725</strain>
    </source>
</reference>
<name>A0A7I9YXQ1_MYCBU</name>
<organism evidence="1 2">
    <name type="scientific">Mycobacterium bourgelatii</name>
    <dbReference type="NCBI Taxonomy" id="1273442"/>
    <lineage>
        <taxon>Bacteria</taxon>
        <taxon>Bacillati</taxon>
        <taxon>Actinomycetota</taxon>
        <taxon>Actinomycetes</taxon>
        <taxon>Mycobacteriales</taxon>
        <taxon>Mycobacteriaceae</taxon>
        <taxon>Mycobacterium</taxon>
    </lineage>
</organism>
<evidence type="ECO:0000313" key="2">
    <source>
        <dbReference type="Proteomes" id="UP000465360"/>
    </source>
</evidence>
<sequence>MRAISPPAPATASGVTITIDMCHLQVVYAVELAQSAAGSDERMLVLGDCAGNRQFRDNRPTTVPGAGAATVPLIVRRIP</sequence>
<proteinExistence type="predicted"/>
<evidence type="ECO:0000313" key="1">
    <source>
        <dbReference type="EMBL" id="GFG93509.1"/>
    </source>
</evidence>
<keyword evidence="2" id="KW-1185">Reference proteome</keyword>
<protein>
    <submittedName>
        <fullName evidence="1">Uncharacterized protein</fullName>
    </submittedName>
</protein>